<dbReference type="EMBL" id="CP032330">
    <property type="protein sequence ID" value="QCO02851.1"/>
    <property type="molecule type" value="Genomic_DNA"/>
</dbReference>
<reference evidence="1 2" key="1">
    <citation type="submission" date="2018-09" db="EMBL/GenBank/DDBJ databases">
        <title>Whole genome based analysis of evolution and adaptive divergence in Indian and Brazilian strains of Azospirillum brasilense.</title>
        <authorList>
            <person name="Singh C."/>
            <person name="Tripathi A.K."/>
        </authorList>
    </citation>
    <scope>NUCLEOTIDE SEQUENCE [LARGE SCALE GENOMIC DNA]</scope>
    <source>
        <strain evidence="1 2">MTCC4036</strain>
    </source>
</reference>
<sequence>MTILTAASATLWPAKGALKVPENQRVHSIKLWCEFGVFGLSIYDDQTPWFTLIELLQIASYRNDANEYIFPGLARDPVTGLPEHEKMSYDIPNNTTLRHLLFRDREMARLATMPTTEPSVLWDRWLAHAEREFQGLSFGYLKSRFEEDFKQMAEAVELLRSAEVEKFGTRRWTSRHLMPLGRSMIFPDVKQDTSGEFLLDRRFFQRTGELLYLMLNRSGRRAEVERLLKARVLTSDSPLDRLARRLRPEWDEGKAVSSNIGYLPAPEMAVYDRLAEDWAAVLGLGSLPMEDCLDALMRLSGLHEVIYIIERAADEAGRPSVPPFVLDLAGTARSNPVFASATESYKTHRALPIRAIEAYVERFAASDEWLTLGNGPAAPENAKTLLHKRFLWVSSATSNTKLLDSPSAQMDRMLEATRDRNHDVGSALTAHARRIGLLAAQRRSGTWYSPTDGLLEALVLANVTGPMEFGAFLKLIHRRYYIVVGPEEARASDGSLPAPLAALKRNEQRLEERLRVLGFIDRKSDDCAFVINPFYRR</sequence>
<name>A0A4D8PZ81_AZOBR</name>
<accession>A0A4D8PZ81</accession>
<organism evidence="1 2">
    <name type="scientific">Azospirillum brasilense</name>
    <dbReference type="NCBI Taxonomy" id="192"/>
    <lineage>
        <taxon>Bacteria</taxon>
        <taxon>Pseudomonadati</taxon>
        <taxon>Pseudomonadota</taxon>
        <taxon>Alphaproteobacteria</taxon>
        <taxon>Rhodospirillales</taxon>
        <taxon>Azospirillaceae</taxon>
        <taxon>Azospirillum</taxon>
    </lineage>
</organism>
<evidence type="ECO:0000313" key="2">
    <source>
        <dbReference type="Proteomes" id="UP000298596"/>
    </source>
</evidence>
<dbReference type="Proteomes" id="UP000298596">
    <property type="component" value="Chromosome"/>
</dbReference>
<gene>
    <name evidence="1" type="ORF">D3867_13030</name>
</gene>
<protein>
    <submittedName>
        <fullName evidence="1">Uncharacterized protein</fullName>
    </submittedName>
</protein>
<evidence type="ECO:0000313" key="1">
    <source>
        <dbReference type="EMBL" id="QCO02851.1"/>
    </source>
</evidence>
<proteinExistence type="predicted"/>
<dbReference type="AlphaFoldDB" id="A0A4D8PZ81"/>